<dbReference type="Gene3D" id="3.30.1360.70">
    <property type="entry name" value="Arginyl tRNA synthetase N-terminal domain"/>
    <property type="match status" value="1"/>
</dbReference>
<evidence type="ECO:0000256" key="4">
    <source>
        <dbReference type="ARBA" id="ARBA00012837"/>
    </source>
</evidence>
<dbReference type="PRINTS" id="PR01038">
    <property type="entry name" value="TRNASYNTHARG"/>
</dbReference>
<dbReference type="SUPFAM" id="SSF47323">
    <property type="entry name" value="Anticodon-binding domain of a subclass of class I aminoacyl-tRNA synthetases"/>
    <property type="match status" value="1"/>
</dbReference>
<dbReference type="EMBL" id="CAADIP010000014">
    <property type="protein sequence ID" value="VFR84462.1"/>
    <property type="molecule type" value="Genomic_DNA"/>
</dbReference>
<dbReference type="GO" id="GO:0005737">
    <property type="term" value="C:cytoplasm"/>
    <property type="evidence" value="ECO:0007669"/>
    <property type="project" value="UniProtKB-SubCell"/>
</dbReference>
<keyword evidence="8" id="KW-0067">ATP-binding</keyword>
<dbReference type="EC" id="6.1.1.19" evidence="4"/>
<dbReference type="InterPro" id="IPR014729">
    <property type="entry name" value="Rossmann-like_a/b/a_fold"/>
</dbReference>
<dbReference type="InterPro" id="IPR005148">
    <property type="entry name" value="Arg-tRNA-synth_N"/>
</dbReference>
<keyword evidence="6 16" id="KW-0436">Ligase</keyword>
<dbReference type="SMART" id="SM00836">
    <property type="entry name" value="DALR_1"/>
    <property type="match status" value="1"/>
</dbReference>
<protein>
    <recommendedName>
        <fullName evidence="4">arginine--tRNA ligase</fullName>
        <ecNumber evidence="4">6.1.1.19</ecNumber>
    </recommendedName>
</protein>
<dbReference type="InterPro" id="IPR001412">
    <property type="entry name" value="aa-tRNA-synth_I_CS"/>
</dbReference>
<dbReference type="EMBL" id="CAADII010000006">
    <property type="protein sequence ID" value="VFR52960.1"/>
    <property type="molecule type" value="Genomic_DNA"/>
</dbReference>
<dbReference type="FunFam" id="3.40.50.620:FF:000062">
    <property type="entry name" value="Arginine--tRNA ligase"/>
    <property type="match status" value="1"/>
</dbReference>
<sequence length="561" mass="61530">MLLEQQELLVSRIQAAVAALLPDAQANVLLERPKVAAHGDLATNVAMQLAKPARRNPRELAQALVDALQADPQAAALIASAELAGPGFINFRLTPAARQAVLPVVSAQGAQYGRAARRDAKVLVEFVSANPTGPLHVGHARQAALGDALCRLFDASGFDVTREFYYNDAGNQIENLAISVQARARGLTPETPEWPADGYRGDYIVDIANDFRAGKTVQASDAEPVTASGDIDSLDDIRRFAVAYLRREQDLDLQAFGLKFDNYYLESSLYTSGRVERAVQSLVASGHTYENEGALWLRTTELGTGDDKDRVMRKSEGGYTYFVPDVAYHVAKWERGFHHAINIQGSDHHGTVARVRAGLQALDLGIPKDYPSYVLHKMVKVVRGGEEVKISKRAGSYVTLRDLVEWVGRDATRFFLIQRRADTEFVFDIDLALSKSEENPVYYIQYAHARICSVIAGAQADAQAVAQADIAPLVAPTEFALLQRLAEFPALVNTAAQELSPHLVAFWLRDCASDFHAWYNAERVRVDDEALKLARLRLADATRQVLANGLALLGVQAPEKM</sequence>
<dbReference type="HAMAP" id="MF_00123">
    <property type="entry name" value="Arg_tRNA_synth"/>
    <property type="match status" value="1"/>
</dbReference>
<dbReference type="PANTHER" id="PTHR11956">
    <property type="entry name" value="ARGINYL-TRNA SYNTHETASE"/>
    <property type="match status" value="1"/>
</dbReference>
<keyword evidence="9" id="KW-0648">Protein biosynthesis</keyword>
<evidence type="ECO:0000313" key="17">
    <source>
        <dbReference type="EMBL" id="VFS35001.1"/>
    </source>
</evidence>
<dbReference type="InterPro" id="IPR009080">
    <property type="entry name" value="tRNAsynth_Ia_anticodon-bd"/>
</dbReference>
<evidence type="ECO:0000256" key="6">
    <source>
        <dbReference type="ARBA" id="ARBA00022598"/>
    </source>
</evidence>
<dbReference type="EMBL" id="CAADIK010000049">
    <property type="protein sequence ID" value="VFR80792.1"/>
    <property type="molecule type" value="Genomic_DNA"/>
</dbReference>
<dbReference type="PANTHER" id="PTHR11956:SF5">
    <property type="entry name" value="ARGININE--TRNA LIGASE, CYTOPLASMIC"/>
    <property type="match status" value="1"/>
</dbReference>
<dbReference type="FunFam" id="1.10.730.10:FF:000008">
    <property type="entry name" value="Arginine--tRNA ligase"/>
    <property type="match status" value="1"/>
</dbReference>
<dbReference type="GO" id="GO:0005524">
    <property type="term" value="F:ATP binding"/>
    <property type="evidence" value="ECO:0007669"/>
    <property type="project" value="UniProtKB-KW"/>
</dbReference>
<dbReference type="PROSITE" id="PS00178">
    <property type="entry name" value="AA_TRNA_LIGASE_I"/>
    <property type="match status" value="1"/>
</dbReference>
<evidence type="ECO:0000256" key="2">
    <source>
        <dbReference type="ARBA" id="ARBA00005594"/>
    </source>
</evidence>
<dbReference type="GO" id="GO:0004814">
    <property type="term" value="F:arginine-tRNA ligase activity"/>
    <property type="evidence" value="ECO:0007669"/>
    <property type="project" value="UniProtKB-EC"/>
</dbReference>
<feature type="domain" description="Arginyl tRNA synthetase N-terminal" evidence="13">
    <location>
        <begin position="7"/>
        <end position="93"/>
    </location>
</feature>
<evidence type="ECO:0000256" key="1">
    <source>
        <dbReference type="ARBA" id="ARBA00004496"/>
    </source>
</evidence>
<evidence type="ECO:0000256" key="9">
    <source>
        <dbReference type="ARBA" id="ARBA00022917"/>
    </source>
</evidence>
<evidence type="ECO:0000256" key="3">
    <source>
        <dbReference type="ARBA" id="ARBA00011245"/>
    </source>
</evidence>
<evidence type="ECO:0000256" key="8">
    <source>
        <dbReference type="ARBA" id="ARBA00022840"/>
    </source>
</evidence>
<keyword evidence="7" id="KW-0547">Nucleotide-binding</keyword>
<dbReference type="InterPro" id="IPR036695">
    <property type="entry name" value="Arg-tRNA-synth_N_sf"/>
</dbReference>
<dbReference type="AlphaFoldDB" id="A0A484UDC6"/>
<evidence type="ECO:0000256" key="11">
    <source>
        <dbReference type="ARBA" id="ARBA00049339"/>
    </source>
</evidence>
<dbReference type="InterPro" id="IPR035684">
    <property type="entry name" value="ArgRS_core"/>
</dbReference>
<dbReference type="SUPFAM" id="SSF52374">
    <property type="entry name" value="Nucleotidylyl transferase"/>
    <property type="match status" value="1"/>
</dbReference>
<gene>
    <name evidence="14" type="ORF">BRI6_0222</name>
    <name evidence="15" type="ORF">BRI9_0222</name>
    <name evidence="16" type="ORF">IVO3_0222</name>
    <name evidence="17" type="ORF">RAN7_0222</name>
</gene>
<dbReference type="CDD" id="cd00671">
    <property type="entry name" value="ArgRS_core"/>
    <property type="match status" value="1"/>
</dbReference>
<dbReference type="Pfam" id="PF00750">
    <property type="entry name" value="tRNA-synt_1d"/>
    <property type="match status" value="1"/>
</dbReference>
<evidence type="ECO:0000256" key="7">
    <source>
        <dbReference type="ARBA" id="ARBA00022741"/>
    </source>
</evidence>
<dbReference type="SUPFAM" id="SSF55190">
    <property type="entry name" value="Arginyl-tRNA synthetase (ArgRS), N-terminal 'additional' domain"/>
    <property type="match status" value="1"/>
</dbReference>
<evidence type="ECO:0000313" key="14">
    <source>
        <dbReference type="EMBL" id="VFR52960.1"/>
    </source>
</evidence>
<dbReference type="InterPro" id="IPR008909">
    <property type="entry name" value="DALR_anticod-bd"/>
</dbReference>
<dbReference type="Pfam" id="PF03485">
    <property type="entry name" value="Arg_tRNA_synt_N"/>
    <property type="match status" value="1"/>
</dbReference>
<comment type="catalytic activity">
    <reaction evidence="11">
        <text>tRNA(Arg) + L-arginine + ATP = L-arginyl-tRNA(Arg) + AMP + diphosphate</text>
        <dbReference type="Rhea" id="RHEA:20301"/>
        <dbReference type="Rhea" id="RHEA-COMP:9658"/>
        <dbReference type="Rhea" id="RHEA-COMP:9673"/>
        <dbReference type="ChEBI" id="CHEBI:30616"/>
        <dbReference type="ChEBI" id="CHEBI:32682"/>
        <dbReference type="ChEBI" id="CHEBI:33019"/>
        <dbReference type="ChEBI" id="CHEBI:78442"/>
        <dbReference type="ChEBI" id="CHEBI:78513"/>
        <dbReference type="ChEBI" id="CHEBI:456215"/>
        <dbReference type="EC" id="6.1.1.19"/>
    </reaction>
</comment>
<evidence type="ECO:0000313" key="16">
    <source>
        <dbReference type="EMBL" id="VFR84462.1"/>
    </source>
</evidence>
<accession>A0A484UDC6</accession>
<proteinExistence type="inferred from homology"/>
<dbReference type="EMBL" id="CAADIZ010000075">
    <property type="protein sequence ID" value="VFS35001.1"/>
    <property type="molecule type" value="Genomic_DNA"/>
</dbReference>
<keyword evidence="5" id="KW-0963">Cytoplasm</keyword>
<organism evidence="16">
    <name type="scientific">plant metagenome</name>
    <dbReference type="NCBI Taxonomy" id="1297885"/>
    <lineage>
        <taxon>unclassified sequences</taxon>
        <taxon>metagenomes</taxon>
        <taxon>organismal metagenomes</taxon>
    </lineage>
</organism>
<comment type="subunit">
    <text evidence="3">Monomer.</text>
</comment>
<dbReference type="Gene3D" id="1.10.730.10">
    <property type="entry name" value="Isoleucyl-tRNA Synthetase, Domain 1"/>
    <property type="match status" value="1"/>
</dbReference>
<comment type="similarity">
    <text evidence="2">Belongs to the class-I aminoacyl-tRNA synthetase family.</text>
</comment>
<evidence type="ECO:0000256" key="5">
    <source>
        <dbReference type="ARBA" id="ARBA00022490"/>
    </source>
</evidence>
<comment type="subcellular location">
    <subcellularLocation>
        <location evidence="1">Cytoplasm</location>
    </subcellularLocation>
</comment>
<keyword evidence="10 16" id="KW-0030">Aminoacyl-tRNA synthetase</keyword>
<evidence type="ECO:0000313" key="15">
    <source>
        <dbReference type="EMBL" id="VFR80792.1"/>
    </source>
</evidence>
<evidence type="ECO:0000259" key="13">
    <source>
        <dbReference type="SMART" id="SM01016"/>
    </source>
</evidence>
<evidence type="ECO:0000256" key="10">
    <source>
        <dbReference type="ARBA" id="ARBA00023146"/>
    </source>
</evidence>
<name>A0A484UDC6_9ZZZZ</name>
<evidence type="ECO:0000259" key="12">
    <source>
        <dbReference type="SMART" id="SM00836"/>
    </source>
</evidence>
<reference evidence="16" key="1">
    <citation type="submission" date="2019-03" db="EMBL/GenBank/DDBJ databases">
        <authorList>
            <person name="Danneels B."/>
        </authorList>
    </citation>
    <scope>NUCLEOTIDE SEQUENCE</scope>
</reference>
<feature type="domain" description="DALR anticodon binding" evidence="12">
    <location>
        <begin position="444"/>
        <end position="561"/>
    </location>
</feature>
<dbReference type="Pfam" id="PF05746">
    <property type="entry name" value="DALR_1"/>
    <property type="match status" value="1"/>
</dbReference>
<dbReference type="SMART" id="SM01016">
    <property type="entry name" value="Arg_tRNA_synt_N"/>
    <property type="match status" value="1"/>
</dbReference>
<dbReference type="InterPro" id="IPR001278">
    <property type="entry name" value="Arg-tRNA-ligase"/>
</dbReference>
<dbReference type="NCBIfam" id="TIGR00456">
    <property type="entry name" value="argS"/>
    <property type="match status" value="1"/>
</dbReference>
<dbReference type="GO" id="GO:0006420">
    <property type="term" value="P:arginyl-tRNA aminoacylation"/>
    <property type="evidence" value="ECO:0007669"/>
    <property type="project" value="InterPro"/>
</dbReference>
<dbReference type="Gene3D" id="3.40.50.620">
    <property type="entry name" value="HUPs"/>
    <property type="match status" value="1"/>
</dbReference>